<keyword evidence="7" id="KW-1185">Reference proteome</keyword>
<dbReference type="EMBL" id="FLRC01000009">
    <property type="protein sequence ID" value="SBT24450.1"/>
    <property type="molecule type" value="Genomic_DNA"/>
</dbReference>
<evidence type="ECO:0000313" key="6">
    <source>
        <dbReference type="EMBL" id="SOE52254.1"/>
    </source>
</evidence>
<evidence type="ECO:0000256" key="2">
    <source>
        <dbReference type="ARBA" id="ARBA00022801"/>
    </source>
</evidence>
<organism evidence="5 7">
    <name type="scientific">Orrella dioscoreae</name>
    <dbReference type="NCBI Taxonomy" id="1851544"/>
    <lineage>
        <taxon>Bacteria</taxon>
        <taxon>Pseudomonadati</taxon>
        <taxon>Pseudomonadota</taxon>
        <taxon>Betaproteobacteria</taxon>
        <taxon>Burkholderiales</taxon>
        <taxon>Alcaligenaceae</taxon>
        <taxon>Orrella</taxon>
    </lineage>
</organism>
<keyword evidence="3" id="KW-0067">ATP-binding</keyword>
<evidence type="ECO:0000256" key="3">
    <source>
        <dbReference type="ARBA" id="ARBA00022840"/>
    </source>
</evidence>
<evidence type="ECO:0000256" key="1">
    <source>
        <dbReference type="ARBA" id="ARBA00022741"/>
    </source>
</evidence>
<dbReference type="GO" id="GO:0005524">
    <property type="term" value="F:ATP binding"/>
    <property type="evidence" value="ECO:0007669"/>
    <property type="project" value="UniProtKB-KW"/>
</dbReference>
<dbReference type="SUPFAM" id="SSF160467">
    <property type="entry name" value="PH0987 N-terminal domain-like"/>
    <property type="match status" value="1"/>
</dbReference>
<proteinExistence type="predicted"/>
<accession>A0A1C3JYX4</accession>
<dbReference type="NCBIfam" id="TIGR00370">
    <property type="entry name" value="5-oxoprolinase subunit PxpB"/>
    <property type="match status" value="1"/>
</dbReference>
<dbReference type="Proteomes" id="UP000078558">
    <property type="component" value="Chromosome I"/>
</dbReference>
<keyword evidence="1" id="KW-0547">Nucleotide-binding</keyword>
<dbReference type="Pfam" id="PF02682">
    <property type="entry name" value="CT_C_D"/>
    <property type="match status" value="1"/>
</dbReference>
<name>A0A1C3JYX4_9BURK</name>
<dbReference type="PANTHER" id="PTHR34698:SF2">
    <property type="entry name" value="5-OXOPROLINASE SUBUNIT B"/>
    <property type="match status" value="1"/>
</dbReference>
<dbReference type="PANTHER" id="PTHR34698">
    <property type="entry name" value="5-OXOPROLINASE SUBUNIT B"/>
    <property type="match status" value="1"/>
</dbReference>
<dbReference type="STRING" id="1851544.ODI_03076"/>
<dbReference type="SUPFAM" id="SSF50891">
    <property type="entry name" value="Cyclophilin-like"/>
    <property type="match status" value="1"/>
</dbReference>
<dbReference type="InterPro" id="IPR029000">
    <property type="entry name" value="Cyclophilin-like_dom_sf"/>
</dbReference>
<dbReference type="AlphaFoldDB" id="A0A1C3JYX4"/>
<dbReference type="GO" id="GO:0004039">
    <property type="term" value="F:allophanate hydrolase activity"/>
    <property type="evidence" value="ECO:0007669"/>
    <property type="project" value="UniProtKB-EC"/>
</dbReference>
<dbReference type="SMART" id="SM00796">
    <property type="entry name" value="AHS1"/>
    <property type="match status" value="1"/>
</dbReference>
<feature type="domain" description="Carboxyltransferase" evidence="4">
    <location>
        <begin position="16"/>
        <end position="216"/>
    </location>
</feature>
<reference evidence="5 7" key="1">
    <citation type="submission" date="2016-06" db="EMBL/GenBank/DDBJ databases">
        <authorList>
            <person name="Kjaerup R.B."/>
            <person name="Dalgaard T.S."/>
            <person name="Juul-Madsen H.R."/>
        </authorList>
    </citation>
    <scope>NUCLEOTIDE SEQUENCE [LARGE SCALE GENOMIC DNA]</scope>
    <source>
        <strain evidence="5">Orrdi1</strain>
    </source>
</reference>
<dbReference type="InterPro" id="IPR010016">
    <property type="entry name" value="PxpB"/>
</dbReference>
<dbReference type="RefSeq" id="WP_074046769.1">
    <property type="nucleotide sequence ID" value="NZ_LT907988.1"/>
</dbReference>
<sequence length="231" mass="24575">MAAAHASETDSDTAPPGYTRQGECALLFDPNPDGALDLVLQQRLWSLADTLKADAAVREVVLGMNNVLVVWREPVAALGPEAERLDALWRDSTPREGAGRVVEVPVSYGGPEAEDLAHAAEHAGLSPRDYAERHAAGDYVVYALGSQPGFGYLGGLPPELAVPRRRVPRPSVPSGAIMIGGGQAGIQSRTTPSGWHVIGMSTLQCFDARAEPPVLLAPGDRVRFQIKEIRA</sequence>
<dbReference type="Gene3D" id="2.40.100.10">
    <property type="entry name" value="Cyclophilin-like"/>
    <property type="match status" value="1"/>
</dbReference>
<dbReference type="EMBL" id="LT907988">
    <property type="protein sequence ID" value="SOE52254.1"/>
    <property type="molecule type" value="Genomic_DNA"/>
</dbReference>
<dbReference type="KEGG" id="odi:ODI_R4029"/>
<evidence type="ECO:0000259" key="4">
    <source>
        <dbReference type="SMART" id="SM00796"/>
    </source>
</evidence>
<evidence type="ECO:0000313" key="7">
    <source>
        <dbReference type="Proteomes" id="UP000078558"/>
    </source>
</evidence>
<evidence type="ECO:0000313" key="5">
    <source>
        <dbReference type="EMBL" id="SBT24450.1"/>
    </source>
</evidence>
<reference evidence="6 7" key="2">
    <citation type="submission" date="2017-08" db="EMBL/GenBank/DDBJ databases">
        <authorList>
            <person name="de Groot N.N."/>
        </authorList>
    </citation>
    <scope>NUCLEOTIDE SEQUENCE [LARGE SCALE GENOMIC DNA]</scope>
    <source>
        <strain evidence="6">Orrdi1</strain>
    </source>
</reference>
<dbReference type="InterPro" id="IPR003833">
    <property type="entry name" value="CT_C_D"/>
</dbReference>
<keyword evidence="2 5" id="KW-0378">Hydrolase</keyword>
<dbReference type="EC" id="3.5.1.54" evidence="5"/>
<gene>
    <name evidence="5" type="ORF">ODI_03076</name>
    <name evidence="6" type="ORF">ODI_R4029</name>
</gene>
<protein>
    <submittedName>
        <fullName evidence="5">Allophanate hydrolase 2 subunit 1</fullName>
        <ecNumber evidence="5">3.5.1.54</ecNumber>
    </submittedName>
</protein>
<dbReference type="OrthoDB" id="9778567at2"/>